<proteinExistence type="predicted"/>
<evidence type="ECO:0000313" key="2">
    <source>
        <dbReference type="Proteomes" id="UP000223102"/>
    </source>
</evidence>
<gene>
    <name evidence="1" type="ORF">PBC2_071</name>
</gene>
<sequence length="256" mass="30171">MRSDNKRKERIGEVNTNSYGSKMTIIEYKSNKEIVVEFDNGEIIETNYSNFKKGNIKSSYDISVCGVGYEGLGIYKPKINNKITESYTTWRNMIKRCYDVDTQNKQPSYKDCTVAEEWHNYQNFAEWYNKNYYEIDGQRMHLDKDILIKGNKIYSPETCVFVPQCINALFIKRDVSRGKCLIGVYYDNHNKKYKAQCNDCNGKRVNLGLFNNEKDAFDKYKVFKESVIKEFANRYVNNIPDDLYVKLVNYEVDIRD</sequence>
<protein>
    <recommendedName>
        <fullName evidence="3">AP2 domain-containing protein</fullName>
    </recommendedName>
</protein>
<evidence type="ECO:0008006" key="3">
    <source>
        <dbReference type="Google" id="ProtNLM"/>
    </source>
</evidence>
<dbReference type="EMBL" id="KT070867">
    <property type="protein sequence ID" value="AKQ08386.1"/>
    <property type="molecule type" value="Genomic_DNA"/>
</dbReference>
<evidence type="ECO:0000313" key="1">
    <source>
        <dbReference type="EMBL" id="AKQ08386.1"/>
    </source>
</evidence>
<name>A0A218KBX4_9CAUD</name>
<dbReference type="Proteomes" id="UP000223102">
    <property type="component" value="Segment"/>
</dbReference>
<reference evidence="1 2" key="1">
    <citation type="submission" date="2015-06" db="EMBL/GenBank/DDBJ databases">
        <title>Complete genome sequence of Bacillus cereus phage PBC2.</title>
        <authorList>
            <person name="Kong M."/>
            <person name="Ryu S."/>
        </authorList>
    </citation>
    <scope>NUCLEOTIDE SEQUENCE [LARGE SCALE GENOMIC DNA]</scope>
</reference>
<organism evidence="1 2">
    <name type="scientific">Bacillus phage PBC2</name>
    <dbReference type="NCBI Taxonomy" id="1675029"/>
    <lineage>
        <taxon>Viruses</taxon>
        <taxon>Duplodnaviria</taxon>
        <taxon>Heunggongvirae</taxon>
        <taxon>Uroviricota</taxon>
        <taxon>Caudoviricetes</taxon>
        <taxon>Andregratiavirinae</taxon>
        <taxon>Haetaevirus</taxon>
        <taxon>Haetaevirus PBC2</taxon>
    </lineage>
</organism>
<keyword evidence="2" id="KW-1185">Reference proteome</keyword>
<accession>A0A218KBX4</accession>